<dbReference type="Pfam" id="PF10350">
    <property type="entry name" value="DUF2428"/>
    <property type="match status" value="1"/>
</dbReference>
<dbReference type="PANTHER" id="PTHR14387">
    <property type="entry name" value="THADA/DEATH RECEPTOR INTERACTING PROTEIN"/>
    <property type="match status" value="1"/>
</dbReference>
<comment type="similarity">
    <text evidence="1">Belongs to the THADA family.</text>
</comment>
<sequence>MPWALNHPTYAMADGMEALSLPLPEDGLRNLARNPLKALADFAKEDSATGVKELHGILDPVLATADFPDLSPGHRAAASNAICAIIEFCQASASEHVRRALLDDSVWLRTLDIFLQRSDNAKGKSMRQMLLALTSVITKSVDQRAIELRTTAASTFLDIICDRQDRMKVKPALQGLAHFILRDVVSIAEVVKIHEDINKQSQRPRHDSSPLQSVFHAILAWVVHHDTALSAGHLVKNFLIQARKSSQYTASQAGIISPFWIEPVVWTLQEWPDRMQEFKTHVFQHCFLPHIEEYMHFLSYMGFSRHVHSERSLPDALRILENVKNGLNETQEFRILLAGIEAGKEITIIRDTDHRVCNTIIVQDGVLQMPDDIFGNWMSHPAPEVRLAGMFLSVYSASITRHMTPGAFRSLRRNLPHLHTDTDANFRREVNGYTQKLFDRLRASTATLFKALVSKRTSNLERIPLPKTGTKRRTAYPEGAEQNALSEALSFVEWYVRFLEWELRPTASYQRRITALQSLTIVLRSGIDPGVPHSYLSKSAQGQLKWVHGLQIANARLTRVLLDLILDPFDDVRSAAVSVLQLCLLAQPLDGQNVVLSEMHGYLERAASTQLRTGRADQADGVARAWSLLFSLINHYPGAANPTEFASSITVYSYLTEALKSTVTYAHRDLAAAVNERPVHGYFAALRLIVDQDNFYDTVMTAPDDVFQQWKIAHDANLRYVEDFWNCVQHILCADAPEGHVPDEMDEEISLDTKEVLSYSWRGLKEASTLLRVMITKAPIGEDERSLISPTLYEKLGRLCFTQLLELRHRGAFSTVSQTFAAFCRRCATSSIPSVHALPEAWYLETLRSMQDKAGAITRRSAGIPALMASILAADTGELFSRAVKDLVAEASVGAQSTNIEESRLPQVHALNCIKEFFTTSRLNVASETYMGQGLELAARTLNSEIWPIRNCSLMLFKALIERLLGSDEAQDWKEQDRAKTSRFSYDNYPSLVSILSDLLNPEGPLKQSIEITPDNSSPLDLHGAEGVFPALQILRQAMPPEAQLGPIVQSVEKLLASPHWHLRDMAARTVVSLRPARQLRQIISSLLAARPSSTNLQHGNLLALKYTLRKLLRDSSNINLGDFEALMKEIASYPSSDCPFVQAVLIDIVSLCGINLLRRPNATSILHAWEHLTRSIEIGPDYALGINKTAANALLRQSLASTFFIDRIILRDNSVGLLVSNDYQGIDEALALLAEQDPDACCAALGTLDDILKLNISNGVAIPLDLVIAHIHSLVINATDPEVISKAQAVLADALNSHHHHKSTFFSLVSEEQVLTTLSKLSTQCLSGPPSNMQTALHLFGSFLDFAYHTYPSQHTIILHHIAQYIRILRTTIIDTNPFDTRFAAVQSLAALNHIWTLDPASKRTAPLLLGLAFVLYDMLNDDDDEIRDTAARASCALFRAHINETTKSTVPLLTSHHLCTWLASTFPSNVNLVHESLRRLLNTSAPNRLFAIPFEEVLDEERKEDTALFATEKQNLYKDDTLDAVVWMRVLSTVSAEGPLGVHTDLQVYVLDALRVLTRTAQSERDGALGWLSKPEVFTLVLRVVCAAEVCLRWGNANDRKDMLVALGRFVDETRKSEGHGLVVERTEKVLEKEVLRMLRGVAGSLKGM</sequence>
<proteinExistence type="inferred from homology"/>
<dbReference type="SUPFAM" id="SSF48371">
    <property type="entry name" value="ARM repeat"/>
    <property type="match status" value="2"/>
</dbReference>
<name>A0A8K0VTL9_9PLEO</name>
<evidence type="ECO:0000313" key="6">
    <source>
        <dbReference type="EMBL" id="KAH7076035.1"/>
    </source>
</evidence>
<dbReference type="OrthoDB" id="73997at2759"/>
<dbReference type="GO" id="GO:0030488">
    <property type="term" value="P:tRNA methylation"/>
    <property type="evidence" value="ECO:0007669"/>
    <property type="project" value="TreeGrafter"/>
</dbReference>
<feature type="domain" description="tRNA (32-2'-O)-methyltransferase regulator THADA-like TPR repeats region" evidence="4">
    <location>
        <begin position="309"/>
        <end position="573"/>
    </location>
</feature>
<organism evidence="6 7">
    <name type="scientific">Paraphoma chrysanthemicola</name>
    <dbReference type="NCBI Taxonomy" id="798071"/>
    <lineage>
        <taxon>Eukaryota</taxon>
        <taxon>Fungi</taxon>
        <taxon>Dikarya</taxon>
        <taxon>Ascomycota</taxon>
        <taxon>Pezizomycotina</taxon>
        <taxon>Dothideomycetes</taxon>
        <taxon>Pleosporomycetidae</taxon>
        <taxon>Pleosporales</taxon>
        <taxon>Pleosporineae</taxon>
        <taxon>Phaeosphaeriaceae</taxon>
        <taxon>Paraphoma</taxon>
    </lineage>
</organism>
<accession>A0A8K0VTL9</accession>
<evidence type="ECO:0000259" key="3">
    <source>
        <dbReference type="Pfam" id="PF10350"/>
    </source>
</evidence>
<dbReference type="InterPro" id="IPR016024">
    <property type="entry name" value="ARM-type_fold"/>
</dbReference>
<dbReference type="Pfam" id="PF25151">
    <property type="entry name" value="TPR_Trm732_C"/>
    <property type="match status" value="1"/>
</dbReference>
<evidence type="ECO:0000256" key="1">
    <source>
        <dbReference type="ARBA" id="ARBA00010409"/>
    </source>
</evidence>
<gene>
    <name evidence="6" type="ORF">FB567DRAFT_535316</name>
</gene>
<dbReference type="GO" id="GO:0005829">
    <property type="term" value="C:cytosol"/>
    <property type="evidence" value="ECO:0007669"/>
    <property type="project" value="TreeGrafter"/>
</dbReference>
<evidence type="ECO:0000256" key="2">
    <source>
        <dbReference type="ARBA" id="ARBA00022694"/>
    </source>
</evidence>
<evidence type="ECO:0000313" key="7">
    <source>
        <dbReference type="Proteomes" id="UP000813461"/>
    </source>
</evidence>
<dbReference type="Pfam" id="PF25150">
    <property type="entry name" value="TPR_Trm732"/>
    <property type="match status" value="1"/>
</dbReference>
<dbReference type="EMBL" id="JAGMVJ010000019">
    <property type="protein sequence ID" value="KAH7076035.1"/>
    <property type="molecule type" value="Genomic_DNA"/>
</dbReference>
<evidence type="ECO:0000259" key="5">
    <source>
        <dbReference type="Pfam" id="PF25151"/>
    </source>
</evidence>
<comment type="caution">
    <text evidence="6">The sequence shown here is derived from an EMBL/GenBank/DDBJ whole genome shotgun (WGS) entry which is preliminary data.</text>
</comment>
<reference evidence="6" key="1">
    <citation type="journal article" date="2021" name="Nat. Commun.">
        <title>Genetic determinants of endophytism in the Arabidopsis root mycobiome.</title>
        <authorList>
            <person name="Mesny F."/>
            <person name="Miyauchi S."/>
            <person name="Thiergart T."/>
            <person name="Pickel B."/>
            <person name="Atanasova L."/>
            <person name="Karlsson M."/>
            <person name="Huettel B."/>
            <person name="Barry K.W."/>
            <person name="Haridas S."/>
            <person name="Chen C."/>
            <person name="Bauer D."/>
            <person name="Andreopoulos W."/>
            <person name="Pangilinan J."/>
            <person name="LaButti K."/>
            <person name="Riley R."/>
            <person name="Lipzen A."/>
            <person name="Clum A."/>
            <person name="Drula E."/>
            <person name="Henrissat B."/>
            <person name="Kohler A."/>
            <person name="Grigoriev I.V."/>
            <person name="Martin F.M."/>
            <person name="Hacquard S."/>
        </authorList>
    </citation>
    <scope>NUCLEOTIDE SEQUENCE</scope>
    <source>
        <strain evidence="6">MPI-SDFR-AT-0120</strain>
    </source>
</reference>
<dbReference type="PANTHER" id="PTHR14387:SF0">
    <property type="entry name" value="DUF2428 DOMAIN-CONTAINING PROTEIN"/>
    <property type="match status" value="1"/>
</dbReference>
<dbReference type="InterPro" id="IPR019442">
    <property type="entry name" value="THADA/TRM732_DUF2428"/>
</dbReference>
<protein>
    <submittedName>
        <fullName evidence="6">Death-receptor fusion protein-domain-containing protein</fullName>
    </submittedName>
</protein>
<feature type="domain" description="tRNA (32-2'-O)-methyltransferase regulator THADA-like C-terminal TPR repeats region" evidence="5">
    <location>
        <begin position="950"/>
        <end position="1107"/>
    </location>
</feature>
<dbReference type="Proteomes" id="UP000813461">
    <property type="component" value="Unassembled WGS sequence"/>
</dbReference>
<dbReference type="InterPro" id="IPR056842">
    <property type="entry name" value="THADA-like_TPR_C"/>
</dbReference>
<evidence type="ECO:0000259" key="4">
    <source>
        <dbReference type="Pfam" id="PF25150"/>
    </source>
</evidence>
<dbReference type="InterPro" id="IPR051954">
    <property type="entry name" value="tRNA_methyltransferase_THADA"/>
</dbReference>
<dbReference type="Pfam" id="PF26523">
    <property type="entry name" value="Trm732_C"/>
    <property type="match status" value="1"/>
</dbReference>
<keyword evidence="7" id="KW-1185">Reference proteome</keyword>
<dbReference type="InterPro" id="IPR056843">
    <property type="entry name" value="THADA-like_TPR"/>
</dbReference>
<feature type="domain" description="DUF2428" evidence="3">
    <location>
        <begin position="718"/>
        <end position="947"/>
    </location>
</feature>
<keyword evidence="2" id="KW-0819">tRNA processing</keyword>